<feature type="domain" description="Two component regulator three Y" evidence="4">
    <location>
        <begin position="692"/>
        <end position="750"/>
    </location>
</feature>
<dbReference type="Gene3D" id="1.10.10.10">
    <property type="entry name" value="Winged helix-like DNA-binding domain superfamily/Winged helix DNA-binding domain"/>
    <property type="match status" value="1"/>
</dbReference>
<dbReference type="GO" id="GO:0003677">
    <property type="term" value="F:DNA binding"/>
    <property type="evidence" value="ECO:0007669"/>
    <property type="project" value="InterPro"/>
</dbReference>
<feature type="signal peptide" evidence="3">
    <location>
        <begin position="1"/>
        <end position="21"/>
    </location>
</feature>
<evidence type="ECO:0000256" key="3">
    <source>
        <dbReference type="SAM" id="SignalP"/>
    </source>
</evidence>
<dbReference type="Proteomes" id="UP000642920">
    <property type="component" value="Unassembled WGS sequence"/>
</dbReference>
<keyword evidence="2" id="KW-0812">Transmembrane</keyword>
<gene>
    <name evidence="5" type="ORF">JKP34_10745</name>
</gene>
<dbReference type="InterPro" id="IPR003961">
    <property type="entry name" value="FN3_dom"/>
</dbReference>
<evidence type="ECO:0000256" key="1">
    <source>
        <dbReference type="SAM" id="Coils"/>
    </source>
</evidence>
<evidence type="ECO:0000313" key="6">
    <source>
        <dbReference type="Proteomes" id="UP000642920"/>
    </source>
</evidence>
<comment type="caution">
    <text evidence="5">The sequence shown here is derived from an EMBL/GenBank/DDBJ whole genome shotgun (WGS) entry which is preliminary data.</text>
</comment>
<reference evidence="5" key="1">
    <citation type="submission" date="2021-01" db="EMBL/GenBank/DDBJ databases">
        <title>Marivirga sp. nov., isolated from intertidal surface sediments.</title>
        <authorList>
            <person name="Zhang M."/>
        </authorList>
    </citation>
    <scope>NUCLEOTIDE SEQUENCE</scope>
    <source>
        <strain evidence="5">SM1354</strain>
    </source>
</reference>
<dbReference type="InterPro" id="IPR011123">
    <property type="entry name" value="Y_Y_Y"/>
</dbReference>
<dbReference type="EMBL" id="JAERQG010000002">
    <property type="protein sequence ID" value="MBL0765730.1"/>
    <property type="molecule type" value="Genomic_DNA"/>
</dbReference>
<evidence type="ECO:0000313" key="5">
    <source>
        <dbReference type="EMBL" id="MBL0765730.1"/>
    </source>
</evidence>
<dbReference type="InterPro" id="IPR016032">
    <property type="entry name" value="Sig_transdc_resp-reg_C-effctor"/>
</dbReference>
<feature type="transmembrane region" description="Helical" evidence="2">
    <location>
        <begin position="759"/>
        <end position="779"/>
    </location>
</feature>
<dbReference type="Pfam" id="PF07494">
    <property type="entry name" value="Reg_prop"/>
    <property type="match status" value="1"/>
</dbReference>
<organism evidence="5 6">
    <name type="scientific">Marivirga atlantica</name>
    <dbReference type="NCBI Taxonomy" id="1548457"/>
    <lineage>
        <taxon>Bacteria</taxon>
        <taxon>Pseudomonadati</taxon>
        <taxon>Bacteroidota</taxon>
        <taxon>Cytophagia</taxon>
        <taxon>Cytophagales</taxon>
        <taxon>Marivirgaceae</taxon>
        <taxon>Marivirga</taxon>
    </lineage>
</organism>
<dbReference type="InterPro" id="IPR011110">
    <property type="entry name" value="Reg_prop"/>
</dbReference>
<keyword evidence="3" id="KW-0732">Signal</keyword>
<dbReference type="GO" id="GO:0006355">
    <property type="term" value="P:regulation of DNA-templated transcription"/>
    <property type="evidence" value="ECO:0007669"/>
    <property type="project" value="InterPro"/>
</dbReference>
<dbReference type="RefSeq" id="WP_201920916.1">
    <property type="nucleotide sequence ID" value="NZ_JAERQG010000002.1"/>
</dbReference>
<keyword evidence="2" id="KW-1133">Transmembrane helix</keyword>
<dbReference type="Gene3D" id="2.130.10.10">
    <property type="entry name" value="YVTN repeat-like/Quinoprotein amine dehydrogenase"/>
    <property type="match status" value="2"/>
</dbReference>
<feature type="chain" id="PRO_5036978519" evidence="3">
    <location>
        <begin position="22"/>
        <end position="967"/>
    </location>
</feature>
<accession>A0A937A8U7</accession>
<feature type="coiled-coil region" evidence="1">
    <location>
        <begin position="780"/>
        <end position="837"/>
    </location>
</feature>
<evidence type="ECO:0000259" key="4">
    <source>
        <dbReference type="Pfam" id="PF07495"/>
    </source>
</evidence>
<proteinExistence type="predicted"/>
<evidence type="ECO:0000256" key="2">
    <source>
        <dbReference type="SAM" id="Phobius"/>
    </source>
</evidence>
<keyword evidence="6" id="KW-1185">Reference proteome</keyword>
<dbReference type="InterPro" id="IPR013783">
    <property type="entry name" value="Ig-like_fold"/>
</dbReference>
<dbReference type="CDD" id="cd00063">
    <property type="entry name" value="FN3"/>
    <property type="match status" value="1"/>
</dbReference>
<dbReference type="Pfam" id="PF07495">
    <property type="entry name" value="Y_Y_Y"/>
    <property type="match status" value="1"/>
</dbReference>
<dbReference type="Gene3D" id="2.60.40.10">
    <property type="entry name" value="Immunoglobulins"/>
    <property type="match status" value="1"/>
</dbReference>
<dbReference type="InterPro" id="IPR015943">
    <property type="entry name" value="WD40/YVTN_repeat-like_dom_sf"/>
</dbReference>
<sequence>MRQRKQFIFILCCIFLNCVQAQINKLGLPFSEYFPSAEYKGGIQNLEITQSPEGIIYVANNFGMLSFNGTSWDIHRLKLETKCRYLLIGQKGKVYVAGQGDFGYFTIDSTGQYLYKSLSNNLPEQYKDYDETWRIFKKGNELIFCTFDYLFYFNTNDELLDVKPSPADIESFYFLNNAIYVNQQGSGILKQSEKGFELIPHGDFFSDKKVSTIIPILNNELLVATQNSGLYIINSIGIKAWNKQNQQFYKDASINTIIRMSDGNFAIGTLNDGLIITDKNGNIKMQLTKGHGLENRTILSIFEDMQNNLWLGHNNGISLVELNNPFSLINEQSGLPGTGYDAFLEDKLLYLGTNNGLFYKNIDNPNNLPENFTGSDGQVYEVNKVYEKLIIGHHAGTFTIEKDQVNLISDIPGAWTFLPLKNHRPYILQGNYKGLALFKKNGNKIDFIRKIKGFSESSRLMEQADNGDIWMTHGYKGVFKFKLNDQLDSVSVKYYGEDKGLPSKLLINVWRIDNKLIFSTEEGIYTYNNDKDIFEHYPAFDEYIGAKCQIISMTEDPVGNIYYVTTDEMGVLEKNGNGQYTKHSGIFNRIKTLLNDDLQKIIALEANQVLFAAKEGFIHYNNQSKSRKVTNLKTLITDVSITHNIDSTISHGRYLTEKGIVTKQPKNAIHQIPYKNNAVRIAYSAPYMEAHERTMYQYWLENSEEDGYSEWNNKTEKEYTNLSEGEYIFHVRAKDVYGDISEESTYTFIITPPWYRSTYAYTGYISLAIILVLLIYFFYEKRFQKKTEKLTEEKEKEINRIDTELKSSEELIDKLKNEKLKAQIDVQNKELATSTMQIINKNEFINSVKGNLNTVIKRSKNQEVKQEINKIIGNIEKNIESDKDWESFSMHFDKVHGDFTHRFKEEFPDISPQEMKLSAYLRMNLSTKEIAHLLNISVRGVEIARYRLRKKLQLERSDNLQEFILKY</sequence>
<dbReference type="InterPro" id="IPR036388">
    <property type="entry name" value="WH-like_DNA-bd_sf"/>
</dbReference>
<dbReference type="SUPFAM" id="SSF46894">
    <property type="entry name" value="C-terminal effector domain of the bipartite response regulators"/>
    <property type="match status" value="1"/>
</dbReference>
<name>A0A937A8U7_9BACT</name>
<dbReference type="AlphaFoldDB" id="A0A937A8U7"/>
<protein>
    <submittedName>
        <fullName evidence="5">Two component regulator three y domain-containing protein</fullName>
    </submittedName>
</protein>
<keyword evidence="2" id="KW-0472">Membrane</keyword>
<keyword evidence="1" id="KW-0175">Coiled coil</keyword>